<dbReference type="EMBL" id="JABBXH010000004">
    <property type="protein sequence ID" value="NMP32296.1"/>
    <property type="molecule type" value="Genomic_DNA"/>
</dbReference>
<dbReference type="InterPro" id="IPR058625">
    <property type="entry name" value="MdtA-like_BSH"/>
</dbReference>
<dbReference type="InterPro" id="IPR006143">
    <property type="entry name" value="RND_pump_MFP"/>
</dbReference>
<evidence type="ECO:0000259" key="4">
    <source>
        <dbReference type="Pfam" id="PF25917"/>
    </source>
</evidence>
<keyword evidence="6" id="KW-1185">Reference proteome</keyword>
<dbReference type="NCBIfam" id="TIGR01730">
    <property type="entry name" value="RND_mfp"/>
    <property type="match status" value="1"/>
</dbReference>
<comment type="caution">
    <text evidence="5">The sequence shown here is derived from an EMBL/GenBank/DDBJ whole genome shotgun (WGS) entry which is preliminary data.</text>
</comment>
<evidence type="ECO:0000313" key="6">
    <source>
        <dbReference type="Proteomes" id="UP000568664"/>
    </source>
</evidence>
<sequence>MINKKKLLPFAVLAVLLLLAYIVASNPPQTKRGRPSAAPQLNVEVLTIKKQNIALKIDSYGIVKPRTQSVLLPQVSGEINYISPSFRDGGFFEKGELLVKLDDRDYTAEINIAKASLFSAQQALSEEKARVEQAKQDWERLGNTNQPSELVLRKPQLLAAEAKVFSAEASLAKAELALERTEIKAPYTGRILLKEVDIGQVVSQNTKLADIYAVDYVEVRLPIKNNDLSFMQLPEATRFSAESKQHQPSVTIFSELVNQQQWQGKVVRTEGAFDQNSQQLFVVAQIDDPYGVEAANGLPLKIGQYVSAKINGKVIDNAIKVPNKAIYQGSYVFIIKDGLLMRKEIAIDWQNSEFAMVAKGLDEEDLLVITSLGQVNSGTPVSISIKDGIALNNSARKHKVDEQTKGHKGKTRNSQHKESKTKQGAQS</sequence>
<name>A0A7Y0LEN8_9GAMM</name>
<accession>A0A7Y0LEN8</accession>
<dbReference type="Gene3D" id="2.40.420.20">
    <property type="match status" value="1"/>
</dbReference>
<dbReference type="RefSeq" id="WP_169075641.1">
    <property type="nucleotide sequence ID" value="NZ_JABBXH010000004.1"/>
</dbReference>
<evidence type="ECO:0000256" key="2">
    <source>
        <dbReference type="ARBA" id="ARBA00009477"/>
    </source>
</evidence>
<comment type="subcellular location">
    <subcellularLocation>
        <location evidence="1">Cell inner membrane</location>
        <topology evidence="1">Lipid-anchor</topology>
    </subcellularLocation>
</comment>
<dbReference type="PANTHER" id="PTHR30158">
    <property type="entry name" value="ACRA/E-RELATED COMPONENT OF DRUG EFFLUX TRANSPORTER"/>
    <property type="match status" value="1"/>
</dbReference>
<organism evidence="5 6">
    <name type="scientific">Thalassotalea algicola</name>
    <dbReference type="NCBI Taxonomy" id="2716224"/>
    <lineage>
        <taxon>Bacteria</taxon>
        <taxon>Pseudomonadati</taxon>
        <taxon>Pseudomonadota</taxon>
        <taxon>Gammaproteobacteria</taxon>
        <taxon>Alteromonadales</taxon>
        <taxon>Colwelliaceae</taxon>
        <taxon>Thalassotalea</taxon>
    </lineage>
</organism>
<feature type="domain" description="Multidrug resistance protein MdtA-like barrel-sandwich hybrid" evidence="4">
    <location>
        <begin position="72"/>
        <end position="208"/>
    </location>
</feature>
<comment type="similarity">
    <text evidence="2">Belongs to the membrane fusion protein (MFP) (TC 8.A.1) family.</text>
</comment>
<dbReference type="Gene3D" id="2.40.30.170">
    <property type="match status" value="1"/>
</dbReference>
<dbReference type="GO" id="GO:0046677">
    <property type="term" value="P:response to antibiotic"/>
    <property type="evidence" value="ECO:0007669"/>
    <property type="project" value="TreeGrafter"/>
</dbReference>
<dbReference type="AlphaFoldDB" id="A0A7Y0LEN8"/>
<dbReference type="Gene3D" id="1.10.287.470">
    <property type="entry name" value="Helix hairpin bin"/>
    <property type="match status" value="1"/>
</dbReference>
<reference evidence="5 6" key="1">
    <citation type="submission" date="2020-04" db="EMBL/GenBank/DDBJ databases">
        <title>Thalassotalea sp. M1531, isolated from the surface of marine red alga.</title>
        <authorList>
            <person name="Pang L."/>
            <person name="Lu D.-C."/>
        </authorList>
    </citation>
    <scope>NUCLEOTIDE SEQUENCE [LARGE SCALE GENOMIC DNA]</scope>
    <source>
        <strain evidence="5 6">M1531</strain>
    </source>
</reference>
<evidence type="ECO:0000256" key="3">
    <source>
        <dbReference type="SAM" id="MobiDB-lite"/>
    </source>
</evidence>
<dbReference type="Gene3D" id="2.40.50.100">
    <property type="match status" value="1"/>
</dbReference>
<protein>
    <submittedName>
        <fullName evidence="5">Efflux RND transporter periplasmic adaptor subunit</fullName>
    </submittedName>
</protein>
<dbReference type="Proteomes" id="UP000568664">
    <property type="component" value="Unassembled WGS sequence"/>
</dbReference>
<feature type="region of interest" description="Disordered" evidence="3">
    <location>
        <begin position="394"/>
        <end position="427"/>
    </location>
</feature>
<evidence type="ECO:0000313" key="5">
    <source>
        <dbReference type="EMBL" id="NMP32296.1"/>
    </source>
</evidence>
<dbReference type="SUPFAM" id="SSF111369">
    <property type="entry name" value="HlyD-like secretion proteins"/>
    <property type="match status" value="1"/>
</dbReference>
<proteinExistence type="inferred from homology"/>
<dbReference type="GO" id="GO:0022857">
    <property type="term" value="F:transmembrane transporter activity"/>
    <property type="evidence" value="ECO:0007669"/>
    <property type="project" value="InterPro"/>
</dbReference>
<evidence type="ECO:0000256" key="1">
    <source>
        <dbReference type="ARBA" id="ARBA00004519"/>
    </source>
</evidence>
<gene>
    <name evidence="5" type="ORF">HII17_12050</name>
</gene>
<dbReference type="GO" id="GO:0005886">
    <property type="term" value="C:plasma membrane"/>
    <property type="evidence" value="ECO:0007669"/>
    <property type="project" value="TreeGrafter"/>
</dbReference>
<dbReference type="Pfam" id="PF25917">
    <property type="entry name" value="BSH_RND"/>
    <property type="match status" value="1"/>
</dbReference>